<dbReference type="EMBL" id="FMCT01000012">
    <property type="protein sequence ID" value="SCF43159.1"/>
    <property type="molecule type" value="Genomic_DNA"/>
</dbReference>
<evidence type="ECO:0000313" key="1">
    <source>
        <dbReference type="EMBL" id="SCF43159.1"/>
    </source>
</evidence>
<protein>
    <submittedName>
        <fullName evidence="1">Uncharacterized protein</fullName>
    </submittedName>
</protein>
<dbReference type="Proteomes" id="UP000183585">
    <property type="component" value="Unassembled WGS sequence"/>
</dbReference>
<accession>A0A1C5ADB5</accession>
<keyword evidence="2" id="KW-1185">Reference proteome</keyword>
<evidence type="ECO:0000313" key="2">
    <source>
        <dbReference type="Proteomes" id="UP000183585"/>
    </source>
</evidence>
<organism evidence="1 2">
    <name type="scientific">Micromonospora carbonacea</name>
    <dbReference type="NCBI Taxonomy" id="47853"/>
    <lineage>
        <taxon>Bacteria</taxon>
        <taxon>Bacillati</taxon>
        <taxon>Actinomycetota</taxon>
        <taxon>Actinomycetes</taxon>
        <taxon>Micromonosporales</taxon>
        <taxon>Micromonosporaceae</taxon>
        <taxon>Micromonospora</taxon>
    </lineage>
</organism>
<sequence length="56" mass="6326">MDARAAKREAHQIAADQIRQFLRSVDSPHAPEQADHDRIEAALLELAEAHDRRAAR</sequence>
<dbReference type="AlphaFoldDB" id="A0A1C5ADB5"/>
<gene>
    <name evidence="1" type="ORF">GA0070563_112196</name>
</gene>
<proteinExistence type="predicted"/>
<reference evidence="2" key="1">
    <citation type="submission" date="2016-06" db="EMBL/GenBank/DDBJ databases">
        <authorList>
            <person name="Varghese N."/>
            <person name="Submissions Spin"/>
        </authorList>
    </citation>
    <scope>NUCLEOTIDE SEQUENCE [LARGE SCALE GENOMIC DNA]</scope>
    <source>
        <strain evidence="2">DSM 43168</strain>
    </source>
</reference>
<dbReference type="RefSeq" id="WP_176734983.1">
    <property type="nucleotide sequence ID" value="NZ_FMCT01000012.1"/>
</dbReference>
<name>A0A1C5ADB5_9ACTN</name>